<dbReference type="AlphaFoldDB" id="I2B522"/>
<evidence type="ECO:0000259" key="8">
    <source>
        <dbReference type="Pfam" id="PF01757"/>
    </source>
</evidence>
<dbReference type="GO" id="GO:0009246">
    <property type="term" value="P:enterobacterial common antigen biosynthetic process"/>
    <property type="evidence" value="ECO:0007669"/>
    <property type="project" value="TreeGrafter"/>
</dbReference>
<evidence type="ECO:0000256" key="5">
    <source>
        <dbReference type="ARBA" id="ARBA00022989"/>
    </source>
</evidence>
<feature type="transmembrane region" description="Helical" evidence="7">
    <location>
        <begin position="260"/>
        <end position="278"/>
    </location>
</feature>
<evidence type="ECO:0000256" key="4">
    <source>
        <dbReference type="ARBA" id="ARBA00022692"/>
    </source>
</evidence>
<dbReference type="InterPro" id="IPR002656">
    <property type="entry name" value="Acyl_transf_3_dom"/>
</dbReference>
<feature type="domain" description="Acyltransferase 3" evidence="8">
    <location>
        <begin position="3"/>
        <end position="273"/>
    </location>
</feature>
<dbReference type="GO" id="GO:0016413">
    <property type="term" value="F:O-acetyltransferase activity"/>
    <property type="evidence" value="ECO:0007669"/>
    <property type="project" value="TreeGrafter"/>
</dbReference>
<dbReference type="Pfam" id="PF01757">
    <property type="entry name" value="Acyl_transf_3"/>
    <property type="match status" value="1"/>
</dbReference>
<sequence>MWCNNMRILSIFAVIVLHQASAFSLYENTSLEWWVVDFYNSFARWCVPVFIMLSGYLLLHKEEGFYVFYRKRLSRILIPLIFWSFFYLLWNFTIHYFKWGGDIGFYQMIKALLTGRPYYHMWFLYMIPFIYITTPYLRILTKNLNKKEYLFLVVIFFLFSASDYIYKMIYLQMSFAKTSSIFHVFIYYIGYFLLGGYINKFNVKMPLLHSVLGFVFFAVITMILHCYNGQYSYANLSLNVILCSIFVFFMVMYTDKIVLSTYNVFFANVSFGVILPFLTEAISRIRSCVEYAALA</sequence>
<feature type="transmembrane region" description="Helical" evidence="7">
    <location>
        <begin position="231"/>
        <end position="253"/>
    </location>
</feature>
<keyword evidence="4 7" id="KW-0812">Transmembrane</keyword>
<dbReference type="KEGG" id="ebt:EBL_c05000"/>
<evidence type="ECO:0000313" key="9">
    <source>
        <dbReference type="EMBL" id="AFJ45626.1"/>
    </source>
</evidence>
<proteinExistence type="inferred from homology"/>
<feature type="transmembrane region" description="Helical" evidence="7">
    <location>
        <begin position="206"/>
        <end position="225"/>
    </location>
</feature>
<keyword evidence="5 7" id="KW-1133">Transmembrane helix</keyword>
<organism evidence="9 10">
    <name type="scientific">Shimwellia blattae (strain ATCC 29907 / DSM 4481 / JCM 1650 / NBRC 105725 / CDC 9005-74)</name>
    <name type="common">Escherichia blattae</name>
    <dbReference type="NCBI Taxonomy" id="630626"/>
    <lineage>
        <taxon>Bacteria</taxon>
        <taxon>Pseudomonadati</taxon>
        <taxon>Pseudomonadota</taxon>
        <taxon>Gammaproteobacteria</taxon>
        <taxon>Enterobacterales</taxon>
        <taxon>Enterobacteriaceae</taxon>
        <taxon>Shimwellia</taxon>
    </lineage>
</organism>
<feature type="transmembrane region" description="Helical" evidence="7">
    <location>
        <begin position="38"/>
        <end position="59"/>
    </location>
</feature>
<protein>
    <recommendedName>
        <fullName evidence="8">Acyltransferase 3 domain-containing protein</fullName>
    </recommendedName>
</protein>
<keyword evidence="10" id="KW-1185">Reference proteome</keyword>
<dbReference type="PANTHER" id="PTHR40074:SF2">
    <property type="entry name" value="O-ACETYLTRANSFERASE WECH"/>
    <property type="match status" value="1"/>
</dbReference>
<reference evidence="9 10" key="1">
    <citation type="journal article" date="2012" name="J. Bacteriol.">
        <title>Complete genome sequence of the B12-producing Shimwellia blattae strain DSM 4481, isolated from a cockroach.</title>
        <authorList>
            <person name="Brzuszkiewicz E."/>
            <person name="Waschkowitz T."/>
            <person name="Wiezer A."/>
            <person name="Daniel R."/>
        </authorList>
    </citation>
    <scope>NUCLEOTIDE SEQUENCE [LARGE SCALE GENOMIC DNA]</scope>
    <source>
        <strain evidence="10">ATCC 29907 / DSM 4481 / JCM 1650 / NBRC 105725 / CDC 9005-74</strain>
    </source>
</reference>
<comment type="subcellular location">
    <subcellularLocation>
        <location evidence="1">Cell membrane</location>
        <topology evidence="1">Multi-pass membrane protein</topology>
    </subcellularLocation>
</comment>
<dbReference type="GO" id="GO:0005886">
    <property type="term" value="C:plasma membrane"/>
    <property type="evidence" value="ECO:0007669"/>
    <property type="project" value="UniProtKB-SubCell"/>
</dbReference>
<dbReference type="eggNOG" id="COG3274">
    <property type="taxonomic scope" value="Bacteria"/>
</dbReference>
<dbReference type="OrthoDB" id="6631701at2"/>
<dbReference type="STRING" id="630626.EBL_c05000"/>
<evidence type="ECO:0000256" key="3">
    <source>
        <dbReference type="ARBA" id="ARBA00022475"/>
    </source>
</evidence>
<evidence type="ECO:0000256" key="7">
    <source>
        <dbReference type="SAM" id="Phobius"/>
    </source>
</evidence>
<evidence type="ECO:0000313" key="10">
    <source>
        <dbReference type="Proteomes" id="UP000001955"/>
    </source>
</evidence>
<dbReference type="EMBL" id="CP001560">
    <property type="protein sequence ID" value="AFJ45626.1"/>
    <property type="molecule type" value="Genomic_DNA"/>
</dbReference>
<feature type="transmembrane region" description="Helical" evidence="7">
    <location>
        <begin position="181"/>
        <end position="199"/>
    </location>
</feature>
<accession>I2B522</accession>
<comment type="similarity">
    <text evidence="2">Belongs to the acyltransferase 3 family.</text>
</comment>
<evidence type="ECO:0000256" key="2">
    <source>
        <dbReference type="ARBA" id="ARBA00007400"/>
    </source>
</evidence>
<feature type="transmembrane region" description="Helical" evidence="7">
    <location>
        <begin position="119"/>
        <end position="137"/>
    </location>
</feature>
<name>I2B522_SHIBC</name>
<evidence type="ECO:0000256" key="1">
    <source>
        <dbReference type="ARBA" id="ARBA00004651"/>
    </source>
</evidence>
<dbReference type="Proteomes" id="UP000001955">
    <property type="component" value="Chromosome"/>
</dbReference>
<dbReference type="PANTHER" id="PTHR40074">
    <property type="entry name" value="O-ACETYLTRANSFERASE WECH"/>
    <property type="match status" value="1"/>
</dbReference>
<keyword evidence="6 7" id="KW-0472">Membrane</keyword>
<keyword evidence="3" id="KW-1003">Cell membrane</keyword>
<dbReference type="HOGENOM" id="CLU_047714_0_2_6"/>
<gene>
    <name evidence="9" type="ordered locus">EBL_c05000</name>
</gene>
<feature type="transmembrane region" description="Helical" evidence="7">
    <location>
        <begin position="80"/>
        <end position="99"/>
    </location>
</feature>
<evidence type="ECO:0000256" key="6">
    <source>
        <dbReference type="ARBA" id="ARBA00023136"/>
    </source>
</evidence>
<feature type="transmembrane region" description="Helical" evidence="7">
    <location>
        <begin position="149"/>
        <end position="169"/>
    </location>
</feature>